<feature type="compositionally biased region" description="Basic and acidic residues" evidence="1">
    <location>
        <begin position="28"/>
        <end position="37"/>
    </location>
</feature>
<dbReference type="EMBL" id="BAABCJ010000002">
    <property type="protein sequence ID" value="GAA3702362.1"/>
    <property type="molecule type" value="Genomic_DNA"/>
</dbReference>
<protein>
    <submittedName>
        <fullName evidence="2">Uncharacterized protein</fullName>
    </submittedName>
</protein>
<evidence type="ECO:0000256" key="1">
    <source>
        <dbReference type="SAM" id="MobiDB-lite"/>
    </source>
</evidence>
<name>A0ABP7DBZ1_9MICC</name>
<feature type="region of interest" description="Disordered" evidence="1">
    <location>
        <begin position="28"/>
        <end position="51"/>
    </location>
</feature>
<evidence type="ECO:0000313" key="3">
    <source>
        <dbReference type="Proteomes" id="UP001501536"/>
    </source>
</evidence>
<accession>A0ABP7DBZ1</accession>
<reference evidence="3" key="1">
    <citation type="journal article" date="2019" name="Int. J. Syst. Evol. Microbiol.">
        <title>The Global Catalogue of Microorganisms (GCM) 10K type strain sequencing project: providing services to taxonomists for standard genome sequencing and annotation.</title>
        <authorList>
            <consortium name="The Broad Institute Genomics Platform"/>
            <consortium name="The Broad Institute Genome Sequencing Center for Infectious Disease"/>
            <person name="Wu L."/>
            <person name="Ma J."/>
        </authorList>
    </citation>
    <scope>NUCLEOTIDE SEQUENCE [LARGE SCALE GENOMIC DNA]</scope>
    <source>
        <strain evidence="3">JCM 16961</strain>
    </source>
</reference>
<sequence length="51" mass="5918">MGTEFAEKDFGSKELEEEHLREMREVQELQEKRHETAEQTGFDHLPAGDGD</sequence>
<keyword evidence="3" id="KW-1185">Reference proteome</keyword>
<evidence type="ECO:0000313" key="2">
    <source>
        <dbReference type="EMBL" id="GAA3702362.1"/>
    </source>
</evidence>
<comment type="caution">
    <text evidence="2">The sequence shown here is derived from an EMBL/GenBank/DDBJ whole genome shotgun (WGS) entry which is preliminary data.</text>
</comment>
<dbReference type="RefSeq" id="WP_344882322.1">
    <property type="nucleotide sequence ID" value="NZ_BAABCJ010000002.1"/>
</dbReference>
<proteinExistence type="predicted"/>
<dbReference type="Proteomes" id="UP001501536">
    <property type="component" value="Unassembled WGS sequence"/>
</dbReference>
<gene>
    <name evidence="2" type="ORF">GCM10022377_15000</name>
</gene>
<organism evidence="2 3">
    <name type="scientific">Zhihengliuella alba</name>
    <dbReference type="NCBI Taxonomy" id="547018"/>
    <lineage>
        <taxon>Bacteria</taxon>
        <taxon>Bacillati</taxon>
        <taxon>Actinomycetota</taxon>
        <taxon>Actinomycetes</taxon>
        <taxon>Micrococcales</taxon>
        <taxon>Micrococcaceae</taxon>
        <taxon>Zhihengliuella</taxon>
    </lineage>
</organism>